<dbReference type="EMBL" id="JACKTG010000010">
    <property type="protein sequence ID" value="MCV6988108.1"/>
    <property type="molecule type" value="Genomic_DNA"/>
</dbReference>
<comment type="caution">
    <text evidence="2">The sequence shown here is derived from an EMBL/GenBank/DDBJ whole genome shotgun (WGS) entry which is preliminary data.</text>
</comment>
<gene>
    <name evidence="2" type="ORF">H7I91_02115</name>
</gene>
<organism evidence="2 3">
    <name type="scientific">Mycobacterium bouchedurhonense</name>
    <dbReference type="NCBI Taxonomy" id="701041"/>
    <lineage>
        <taxon>Bacteria</taxon>
        <taxon>Bacillati</taxon>
        <taxon>Actinomycetota</taxon>
        <taxon>Actinomycetes</taxon>
        <taxon>Mycobacteriales</taxon>
        <taxon>Mycobacteriaceae</taxon>
        <taxon>Mycobacterium</taxon>
        <taxon>Mycobacterium avium complex (MAC)</taxon>
    </lineage>
</organism>
<evidence type="ECO:0000313" key="2">
    <source>
        <dbReference type="EMBL" id="MCV6988108.1"/>
    </source>
</evidence>
<reference evidence="2" key="2">
    <citation type="journal article" date="2022" name="BMC Genomics">
        <title>Comparative genome analysis of mycobacteria focusing on tRNA and non-coding RNA.</title>
        <authorList>
            <person name="Behra P.R.K."/>
            <person name="Pettersson B.M.F."/>
            <person name="Ramesh M."/>
            <person name="Das S."/>
            <person name="Dasgupta S."/>
            <person name="Kirsebom L.A."/>
        </authorList>
    </citation>
    <scope>NUCLEOTIDE SEQUENCE</scope>
    <source>
        <strain evidence="2">DSM 45439</strain>
    </source>
</reference>
<dbReference type="RefSeq" id="WP_158084972.1">
    <property type="nucleotide sequence ID" value="NZ_JACKTG010000010.1"/>
</dbReference>
<dbReference type="Proteomes" id="UP001207588">
    <property type="component" value="Unassembled WGS sequence"/>
</dbReference>
<sequence length="56" mass="5794">MTPTVLPFTGIRDPSMWPSAPAGPVYATDGTTHSDSPNSDRVPKPDSGADGAPPSW</sequence>
<evidence type="ECO:0000256" key="1">
    <source>
        <dbReference type="SAM" id="MobiDB-lite"/>
    </source>
</evidence>
<evidence type="ECO:0000313" key="3">
    <source>
        <dbReference type="Proteomes" id="UP001207588"/>
    </source>
</evidence>
<name>A0AAW5S0P8_MYCBC</name>
<proteinExistence type="predicted"/>
<feature type="region of interest" description="Disordered" evidence="1">
    <location>
        <begin position="1"/>
        <end position="56"/>
    </location>
</feature>
<protein>
    <submittedName>
        <fullName evidence="2">Uncharacterized protein</fullName>
    </submittedName>
</protein>
<dbReference type="AlphaFoldDB" id="A0AAW5S0P8"/>
<accession>A0AAW5S0P8</accession>
<feature type="compositionally biased region" description="Polar residues" evidence="1">
    <location>
        <begin position="29"/>
        <end position="39"/>
    </location>
</feature>
<reference evidence="2" key="1">
    <citation type="submission" date="2020-07" db="EMBL/GenBank/DDBJ databases">
        <authorList>
            <person name="Pettersson B.M.F."/>
            <person name="Behra P.R.K."/>
            <person name="Ramesh M."/>
            <person name="Das S."/>
            <person name="Dasgupta S."/>
            <person name="Kirsebom L.A."/>
        </authorList>
    </citation>
    <scope>NUCLEOTIDE SEQUENCE</scope>
    <source>
        <strain evidence="2">DSM 45439</strain>
    </source>
</reference>